<comment type="caution">
    <text evidence="1">The sequence shown here is derived from an EMBL/GenBank/DDBJ whole genome shotgun (WGS) entry which is preliminary data.</text>
</comment>
<dbReference type="EMBL" id="BPLR01014183">
    <property type="protein sequence ID" value="GIY66988.1"/>
    <property type="molecule type" value="Genomic_DNA"/>
</dbReference>
<reference evidence="1 2" key="1">
    <citation type="submission" date="2021-06" db="EMBL/GenBank/DDBJ databases">
        <title>Caerostris extrusa draft genome.</title>
        <authorList>
            <person name="Kono N."/>
            <person name="Arakawa K."/>
        </authorList>
    </citation>
    <scope>NUCLEOTIDE SEQUENCE [LARGE SCALE GENOMIC DNA]</scope>
</reference>
<organism evidence="1 2">
    <name type="scientific">Caerostris extrusa</name>
    <name type="common">Bark spider</name>
    <name type="synonym">Caerostris bankana</name>
    <dbReference type="NCBI Taxonomy" id="172846"/>
    <lineage>
        <taxon>Eukaryota</taxon>
        <taxon>Metazoa</taxon>
        <taxon>Ecdysozoa</taxon>
        <taxon>Arthropoda</taxon>
        <taxon>Chelicerata</taxon>
        <taxon>Arachnida</taxon>
        <taxon>Araneae</taxon>
        <taxon>Araneomorphae</taxon>
        <taxon>Entelegynae</taxon>
        <taxon>Araneoidea</taxon>
        <taxon>Araneidae</taxon>
        <taxon>Caerostris</taxon>
    </lineage>
</organism>
<dbReference type="AlphaFoldDB" id="A0AAV4VAD9"/>
<evidence type="ECO:0000313" key="1">
    <source>
        <dbReference type="EMBL" id="GIY66988.1"/>
    </source>
</evidence>
<gene>
    <name evidence="1" type="ORF">CEXT_521791</name>
</gene>
<proteinExistence type="predicted"/>
<protein>
    <submittedName>
        <fullName evidence="1">Uncharacterized protein</fullName>
    </submittedName>
</protein>
<accession>A0AAV4VAD9</accession>
<dbReference type="Proteomes" id="UP001054945">
    <property type="component" value="Unassembled WGS sequence"/>
</dbReference>
<sequence>MPFLSRPVNMVYQTVNSNKASPRSSLKKCRGDFAAKADLLVFRLYPERQLQFSKLLGMEPYTKLPKILIKPIQ</sequence>
<name>A0AAV4VAD9_CAEEX</name>
<evidence type="ECO:0000313" key="2">
    <source>
        <dbReference type="Proteomes" id="UP001054945"/>
    </source>
</evidence>
<keyword evidence="2" id="KW-1185">Reference proteome</keyword>